<dbReference type="Proteomes" id="UP001154282">
    <property type="component" value="Unassembled WGS sequence"/>
</dbReference>
<proteinExistence type="predicted"/>
<evidence type="ECO:0000256" key="1">
    <source>
        <dbReference type="SAM" id="SignalP"/>
    </source>
</evidence>
<feature type="chain" id="PRO_5043549944" evidence="1">
    <location>
        <begin position="21"/>
        <end position="58"/>
    </location>
</feature>
<name>A0AAV0KPF3_9ROSI</name>
<reference evidence="2" key="1">
    <citation type="submission" date="2022-08" db="EMBL/GenBank/DDBJ databases">
        <authorList>
            <person name="Gutierrez-Valencia J."/>
        </authorList>
    </citation>
    <scope>NUCLEOTIDE SEQUENCE</scope>
</reference>
<keyword evidence="1" id="KW-0732">Signal</keyword>
<comment type="caution">
    <text evidence="2">The sequence shown here is derived from an EMBL/GenBank/DDBJ whole genome shotgun (WGS) entry which is preliminary data.</text>
</comment>
<evidence type="ECO:0000313" key="2">
    <source>
        <dbReference type="EMBL" id="CAI0423270.1"/>
    </source>
</evidence>
<protein>
    <submittedName>
        <fullName evidence="2">Uncharacterized protein</fullName>
    </submittedName>
</protein>
<organism evidence="2 3">
    <name type="scientific">Linum tenue</name>
    <dbReference type="NCBI Taxonomy" id="586396"/>
    <lineage>
        <taxon>Eukaryota</taxon>
        <taxon>Viridiplantae</taxon>
        <taxon>Streptophyta</taxon>
        <taxon>Embryophyta</taxon>
        <taxon>Tracheophyta</taxon>
        <taxon>Spermatophyta</taxon>
        <taxon>Magnoliopsida</taxon>
        <taxon>eudicotyledons</taxon>
        <taxon>Gunneridae</taxon>
        <taxon>Pentapetalae</taxon>
        <taxon>rosids</taxon>
        <taxon>fabids</taxon>
        <taxon>Malpighiales</taxon>
        <taxon>Linaceae</taxon>
        <taxon>Linum</taxon>
    </lineage>
</organism>
<evidence type="ECO:0000313" key="3">
    <source>
        <dbReference type="Proteomes" id="UP001154282"/>
    </source>
</evidence>
<feature type="non-terminal residue" evidence="2">
    <location>
        <position position="1"/>
    </location>
</feature>
<keyword evidence="3" id="KW-1185">Reference proteome</keyword>
<feature type="signal peptide" evidence="1">
    <location>
        <begin position="1"/>
        <end position="20"/>
    </location>
</feature>
<dbReference type="AlphaFoldDB" id="A0AAV0KPF3"/>
<gene>
    <name evidence="2" type="ORF">LITE_LOCUS19450</name>
</gene>
<accession>A0AAV0KPF3</accession>
<sequence length="58" mass="6808">ISNLLTLLILLPIYLPLSFSSQSHPFLFSKRESFTYRNPSVHFYFSVPFDFCFSSRKA</sequence>
<dbReference type="EMBL" id="CAMGYJ010000005">
    <property type="protein sequence ID" value="CAI0423270.1"/>
    <property type="molecule type" value="Genomic_DNA"/>
</dbReference>